<keyword evidence="1" id="KW-0472">Membrane</keyword>
<dbReference type="AlphaFoldDB" id="B0WNX9"/>
<feature type="transmembrane region" description="Helical" evidence="1">
    <location>
        <begin position="277"/>
        <end position="298"/>
    </location>
</feature>
<dbReference type="InterPro" id="IPR002656">
    <property type="entry name" value="Acyl_transf_3_dom"/>
</dbReference>
<dbReference type="EMBL" id="DS232017">
    <property type="protein sequence ID" value="EDS31998.1"/>
    <property type="molecule type" value="Genomic_DNA"/>
</dbReference>
<dbReference type="GO" id="GO:0016747">
    <property type="term" value="F:acyltransferase activity, transferring groups other than amino-acyl groups"/>
    <property type="evidence" value="ECO:0007669"/>
    <property type="project" value="InterPro"/>
</dbReference>
<dbReference type="PANTHER" id="PTHR11161:SF22">
    <property type="entry name" value="ACYLTRANSFERASE 3 DOMAIN-CONTAINING PROTEIN-RELATED"/>
    <property type="match status" value="1"/>
</dbReference>
<proteinExistence type="predicted"/>
<dbReference type="VEuPathDB" id="VectorBase:CQUJHB000183"/>
<evidence type="ECO:0000313" key="3">
    <source>
        <dbReference type="EMBL" id="EDS31998.1"/>
    </source>
</evidence>
<dbReference type="VEuPathDB" id="VectorBase:CPIJ008758"/>
<keyword evidence="1" id="KW-0812">Transmembrane</keyword>
<dbReference type="InterPro" id="IPR052728">
    <property type="entry name" value="O2_lipid_transport_reg"/>
</dbReference>
<organism>
    <name type="scientific">Culex quinquefasciatus</name>
    <name type="common">Southern house mosquito</name>
    <name type="synonym">Culex pungens</name>
    <dbReference type="NCBI Taxonomy" id="7176"/>
    <lineage>
        <taxon>Eukaryota</taxon>
        <taxon>Metazoa</taxon>
        <taxon>Ecdysozoa</taxon>
        <taxon>Arthropoda</taxon>
        <taxon>Hexapoda</taxon>
        <taxon>Insecta</taxon>
        <taxon>Pterygota</taxon>
        <taxon>Neoptera</taxon>
        <taxon>Endopterygota</taxon>
        <taxon>Diptera</taxon>
        <taxon>Nematocera</taxon>
        <taxon>Culicoidea</taxon>
        <taxon>Culicidae</taxon>
        <taxon>Culicinae</taxon>
        <taxon>Culicini</taxon>
        <taxon>Culex</taxon>
        <taxon>Culex</taxon>
    </lineage>
</organism>
<feature type="transmembrane region" description="Helical" evidence="1">
    <location>
        <begin position="395"/>
        <end position="415"/>
    </location>
</feature>
<feature type="transmembrane region" description="Helical" evidence="1">
    <location>
        <begin position="305"/>
        <end position="326"/>
    </location>
</feature>
<evidence type="ECO:0000259" key="2">
    <source>
        <dbReference type="Pfam" id="PF01757"/>
    </source>
</evidence>
<evidence type="ECO:0000256" key="1">
    <source>
        <dbReference type="SAM" id="Phobius"/>
    </source>
</evidence>
<feature type="transmembrane region" description="Helical" evidence="1">
    <location>
        <begin position="134"/>
        <end position="153"/>
    </location>
</feature>
<dbReference type="Pfam" id="PF01757">
    <property type="entry name" value="Acyl_transf_3"/>
    <property type="match status" value="1"/>
</dbReference>
<evidence type="ECO:0000313" key="4">
    <source>
        <dbReference type="EnsemblMetazoa" id="CPIJ008758-PA"/>
    </source>
</evidence>
<reference evidence="3" key="1">
    <citation type="submission" date="2007-03" db="EMBL/GenBank/DDBJ databases">
        <title>Annotation of Culex pipiens quinquefasciatus.</title>
        <authorList>
            <consortium name="The Broad Institute Genome Sequencing Platform"/>
            <person name="Atkinson P.W."/>
            <person name="Hemingway J."/>
            <person name="Christensen B.M."/>
            <person name="Higgs S."/>
            <person name="Kodira C."/>
            <person name="Hannick L."/>
            <person name="Megy K."/>
            <person name="O'Leary S."/>
            <person name="Pearson M."/>
            <person name="Haas B.J."/>
            <person name="Mauceli E."/>
            <person name="Wortman J.R."/>
            <person name="Lee N.H."/>
            <person name="Guigo R."/>
            <person name="Stanke M."/>
            <person name="Alvarado L."/>
            <person name="Amedeo P."/>
            <person name="Antoine C.H."/>
            <person name="Arensburger P."/>
            <person name="Bidwell S.L."/>
            <person name="Crawford M."/>
            <person name="Camaro F."/>
            <person name="Devon K."/>
            <person name="Engels R."/>
            <person name="Hammond M."/>
            <person name="Howarth C."/>
            <person name="Koehrsen M."/>
            <person name="Lawson D."/>
            <person name="Montgomery P."/>
            <person name="Nene V."/>
            <person name="Nusbaum C."/>
            <person name="Puiu D."/>
            <person name="Romero-Severson J."/>
            <person name="Severson D.W."/>
            <person name="Shumway M."/>
            <person name="Sisk P."/>
            <person name="Stolte C."/>
            <person name="Zeng Q."/>
            <person name="Eisenstadt E."/>
            <person name="Fraser-Liggett C."/>
            <person name="Strausberg R."/>
            <person name="Galagan J."/>
            <person name="Birren B."/>
            <person name="Collins F.H."/>
        </authorList>
    </citation>
    <scope>NUCLEOTIDE SEQUENCE [LARGE SCALE GENOMIC DNA]</scope>
    <source>
        <strain evidence="3">JHB</strain>
    </source>
</reference>
<sequence>MHMKRSSSADVNKYILPNHWGQYLESYKDRYGELINVCVNNRLERNYNVRRHAYSEIEYCTSKDELGMSKRNPDWLMITFYAIVLTLIVLMVGANVVDWLGHDQVKVRRNWKRLTEQPTSELYREFGYIDGLRVFTSVFVLGIHCLMIAGIIPLSNPEYTEEVDLCTICIVTVQIFFAISGVLLTTTVLKDIDRKPQLESIYFWEKIKNRLIRIVPVYYFFLLVSIVGDELPGVEMGTVGYKTLIQEQGRCRKKWWTNVLFVSNLPPFGEERCSLQGWYLAADQQLFLVTLLLMVAFWKFPKQAGALMWSCVAIALAIPAGIVYFYELESSLPVRLSDLQFLFMYQAWFNHLYMPGYSNMNSYMAGVVVGYLYHQHKHNKLDLDNSMLYTILKKARLPLLALAYLPTFIFYRYEIPRSSWLTMTHTILYRNVGVIAGCVSFIECFRNPPGPVRQFLTSKSMTSLGKLSYSVYVLHVPVTRLVLNWFPQMIELKLLDLVWMLAVLGGSSYLVGVIVYFCIEQPVSLVLKHYLPDKRRGKAEGRIEVLRFG</sequence>
<feature type="domain" description="Acyltransferase 3" evidence="2">
    <location>
        <begin position="127"/>
        <end position="516"/>
    </location>
</feature>
<keyword evidence="1" id="KW-1133">Transmembrane helix</keyword>
<dbReference type="HOGENOM" id="CLU_007874_5_0_1"/>
<feature type="transmembrane region" description="Helical" evidence="1">
    <location>
        <begin position="352"/>
        <end position="374"/>
    </location>
</feature>
<feature type="transmembrane region" description="Helical" evidence="1">
    <location>
        <begin position="75"/>
        <end position="100"/>
    </location>
</feature>
<dbReference type="OMA" id="RREICVI"/>
<reference evidence="4" key="2">
    <citation type="submission" date="2021-02" db="UniProtKB">
        <authorList>
            <consortium name="EnsemblMetazoa"/>
        </authorList>
    </citation>
    <scope>IDENTIFICATION</scope>
    <source>
        <strain evidence="4">JHB</strain>
    </source>
</reference>
<accession>B0WNX9</accession>
<name>B0WNX9_CULQU</name>
<protein>
    <recommendedName>
        <fullName evidence="2">Acyltransferase 3 domain-containing protein</fullName>
    </recommendedName>
</protein>
<dbReference type="PANTHER" id="PTHR11161">
    <property type="entry name" value="O-ACYLTRANSFERASE"/>
    <property type="match status" value="1"/>
</dbReference>
<dbReference type="KEGG" id="cqu:CpipJ_CPIJ008758"/>
<dbReference type="Proteomes" id="UP000002320">
    <property type="component" value="Unassembled WGS sequence"/>
</dbReference>
<feature type="transmembrane region" description="Helical" evidence="1">
    <location>
        <begin position="498"/>
        <end position="519"/>
    </location>
</feature>
<feature type="transmembrane region" description="Helical" evidence="1">
    <location>
        <begin position="210"/>
        <end position="228"/>
    </location>
</feature>
<keyword evidence="5" id="KW-1185">Reference proteome</keyword>
<evidence type="ECO:0000313" key="5">
    <source>
        <dbReference type="Proteomes" id="UP000002320"/>
    </source>
</evidence>
<dbReference type="OrthoDB" id="10265389at2759"/>
<dbReference type="EnsemblMetazoa" id="CPIJ008758-RA">
    <property type="protein sequence ID" value="CPIJ008758-PA"/>
    <property type="gene ID" value="CPIJ008758"/>
</dbReference>
<gene>
    <name evidence="4" type="primary">6041107</name>
    <name evidence="3" type="ORF">CpipJ_CPIJ008758</name>
</gene>
<dbReference type="InParanoid" id="B0WNX9"/>
<feature type="transmembrane region" description="Helical" evidence="1">
    <location>
        <begin position="165"/>
        <end position="189"/>
    </location>
</feature>
<dbReference type="eggNOG" id="KOG3700">
    <property type="taxonomic scope" value="Eukaryota"/>
</dbReference>